<proteinExistence type="predicted"/>
<organism evidence="1 2">
    <name type="scientific">Lysobacter korlensis</name>
    <dbReference type="NCBI Taxonomy" id="553636"/>
    <lineage>
        <taxon>Bacteria</taxon>
        <taxon>Pseudomonadati</taxon>
        <taxon>Pseudomonadota</taxon>
        <taxon>Gammaproteobacteria</taxon>
        <taxon>Lysobacterales</taxon>
        <taxon>Lysobacteraceae</taxon>
        <taxon>Lysobacter</taxon>
    </lineage>
</organism>
<keyword evidence="2" id="KW-1185">Reference proteome</keyword>
<evidence type="ECO:0000313" key="2">
    <source>
        <dbReference type="Proteomes" id="UP001589896"/>
    </source>
</evidence>
<protein>
    <recommendedName>
        <fullName evidence="3">HTH marR-type domain-containing protein</fullName>
    </recommendedName>
</protein>
<evidence type="ECO:0000313" key="1">
    <source>
        <dbReference type="EMBL" id="MFC0680069.1"/>
    </source>
</evidence>
<accession>A0ABV6RSW1</accession>
<dbReference type="InterPro" id="IPR036390">
    <property type="entry name" value="WH_DNA-bd_sf"/>
</dbReference>
<gene>
    <name evidence="1" type="ORF">ACFFGH_19715</name>
</gene>
<name>A0ABV6RSW1_9GAMM</name>
<dbReference type="EMBL" id="JBHLTG010000005">
    <property type="protein sequence ID" value="MFC0680069.1"/>
    <property type="molecule type" value="Genomic_DNA"/>
</dbReference>
<comment type="caution">
    <text evidence="1">The sequence shown here is derived from an EMBL/GenBank/DDBJ whole genome shotgun (WGS) entry which is preliminary data.</text>
</comment>
<dbReference type="Gene3D" id="1.10.10.10">
    <property type="entry name" value="Winged helix-like DNA-binding domain superfamily/Winged helix DNA-binding domain"/>
    <property type="match status" value="1"/>
</dbReference>
<dbReference type="InterPro" id="IPR036388">
    <property type="entry name" value="WH-like_DNA-bd_sf"/>
</dbReference>
<reference evidence="1 2" key="1">
    <citation type="submission" date="2024-09" db="EMBL/GenBank/DDBJ databases">
        <authorList>
            <person name="Sun Q."/>
            <person name="Mori K."/>
        </authorList>
    </citation>
    <scope>NUCLEOTIDE SEQUENCE [LARGE SCALE GENOMIC DNA]</scope>
    <source>
        <strain evidence="1 2">KCTC 23076</strain>
    </source>
</reference>
<evidence type="ECO:0008006" key="3">
    <source>
        <dbReference type="Google" id="ProtNLM"/>
    </source>
</evidence>
<dbReference type="Proteomes" id="UP001589896">
    <property type="component" value="Unassembled WGS sequence"/>
</dbReference>
<dbReference type="SUPFAM" id="SSF46785">
    <property type="entry name" value="Winged helix' DNA-binding domain"/>
    <property type="match status" value="1"/>
</dbReference>
<sequence>MTNADIQVLADAAAAQILLDPEDRRYLVPFLGQERSTAQTAALLGETVERTAYRVRRLASRGLLTAVRQEPRKGRAVTIYRAAAEIRAPLAQLPMSDITRLFDALDTSGREAFLAALSRLAVRSGVFDWALRLHRADDGSQRFDLTSHVTEGGALQDDRSPAIVFNWVPARLDDVTAKQLQRDMLALVAGLPVSDTAPTHLAGFFLTPVRP</sequence>
<dbReference type="RefSeq" id="WP_386671478.1">
    <property type="nucleotide sequence ID" value="NZ_JBHLTG010000005.1"/>
</dbReference>